<keyword evidence="2" id="KW-0489">Methyltransferase</keyword>
<keyword evidence="2" id="KW-0808">Transferase</keyword>
<dbReference type="InterPro" id="IPR041698">
    <property type="entry name" value="Methyltransf_25"/>
</dbReference>
<evidence type="ECO:0000313" key="3">
    <source>
        <dbReference type="Proteomes" id="UP000194218"/>
    </source>
</evidence>
<evidence type="ECO:0000313" key="2">
    <source>
        <dbReference type="EMBL" id="ARQ68955.1"/>
    </source>
</evidence>
<dbReference type="InterPro" id="IPR029063">
    <property type="entry name" value="SAM-dependent_MTases_sf"/>
</dbReference>
<name>A0A1W7CW33_9ACTN</name>
<dbReference type="CDD" id="cd02440">
    <property type="entry name" value="AdoMet_MTases"/>
    <property type="match status" value="1"/>
</dbReference>
<gene>
    <name evidence="2" type="ORF">CAG99_08840</name>
</gene>
<protein>
    <submittedName>
        <fullName evidence="2">SAM-dependent methyltransferase</fullName>
    </submittedName>
</protein>
<dbReference type="PANTHER" id="PTHR43464">
    <property type="entry name" value="METHYLTRANSFERASE"/>
    <property type="match status" value="1"/>
</dbReference>
<feature type="domain" description="Methyltransferase" evidence="1">
    <location>
        <begin position="44"/>
        <end position="138"/>
    </location>
</feature>
<proteinExistence type="predicted"/>
<sequence length="251" mass="25957">MERYQRHVITHEGHPVAAPLADASVDAVLGAALAHVGGDGGRLLDLGCGEAAWPLRALAARPSARAVGVDVNGEALAAAARAAERAGVAGRLALHEGTVADYTADEPFDAVLCVGSTHAFGGLLAALTAARAHLAPGGCVVVGEGFWERPPTPAALAALDAAAEDYADLGNTVELVLTDGWAPVFGHTSSLAEWDDYEWRWTGNLTRWVLDHADHPGAAEALETATAHRAGWLGGYRGVLGFVTLVLRAAR</sequence>
<dbReference type="GO" id="GO:0032259">
    <property type="term" value="P:methylation"/>
    <property type="evidence" value="ECO:0007669"/>
    <property type="project" value="UniProtKB-KW"/>
</dbReference>
<dbReference type="Pfam" id="PF13649">
    <property type="entry name" value="Methyltransf_25"/>
    <property type="match status" value="1"/>
</dbReference>
<dbReference type="SUPFAM" id="SSF53335">
    <property type="entry name" value="S-adenosyl-L-methionine-dependent methyltransferases"/>
    <property type="match status" value="1"/>
</dbReference>
<dbReference type="GO" id="GO:0008168">
    <property type="term" value="F:methyltransferase activity"/>
    <property type="evidence" value="ECO:0007669"/>
    <property type="project" value="UniProtKB-KW"/>
</dbReference>
<evidence type="ECO:0000259" key="1">
    <source>
        <dbReference type="Pfam" id="PF13649"/>
    </source>
</evidence>
<dbReference type="KEGG" id="smao:CAG99_08840"/>
<accession>A0A1W7CW33</accession>
<dbReference type="Gene3D" id="3.40.50.150">
    <property type="entry name" value="Vaccinia Virus protein VP39"/>
    <property type="match status" value="1"/>
</dbReference>
<dbReference type="OrthoDB" id="474235at2"/>
<reference evidence="2 3" key="1">
    <citation type="submission" date="2017-05" db="EMBL/GenBank/DDBJ databases">
        <title>Complete genome sequence of Streptomyces sp. SCSIO 03032 revealed the diverse biosynthetic pathways for its bioactive secondary metabolites.</title>
        <authorList>
            <person name="Ma L."/>
            <person name="Zhu Y."/>
            <person name="Zhang W."/>
            <person name="Zhang G."/>
            <person name="Tian X."/>
            <person name="Zhang S."/>
            <person name="Zhang C."/>
        </authorList>
    </citation>
    <scope>NUCLEOTIDE SEQUENCE [LARGE SCALE GENOMIC DNA]</scope>
    <source>
        <strain evidence="2 3">SCSIO 03032</strain>
    </source>
</reference>
<keyword evidence="3" id="KW-1185">Reference proteome</keyword>
<dbReference type="AlphaFoldDB" id="A0A1W7CW33"/>
<dbReference type="PANTHER" id="PTHR43464:SF3">
    <property type="entry name" value="SAM-DEPENDENT METHYLTRANSFERASE"/>
    <property type="match status" value="1"/>
</dbReference>
<dbReference type="Proteomes" id="UP000194218">
    <property type="component" value="Chromosome"/>
</dbReference>
<organism evidence="2 3">
    <name type="scientific">Streptomyces marincola</name>
    <dbReference type="NCBI Taxonomy" id="2878388"/>
    <lineage>
        <taxon>Bacteria</taxon>
        <taxon>Bacillati</taxon>
        <taxon>Actinomycetota</taxon>
        <taxon>Actinomycetes</taxon>
        <taxon>Kitasatosporales</taxon>
        <taxon>Streptomycetaceae</taxon>
        <taxon>Streptomyces</taxon>
    </lineage>
</organism>
<dbReference type="EMBL" id="CP021121">
    <property type="protein sequence ID" value="ARQ68955.1"/>
    <property type="molecule type" value="Genomic_DNA"/>
</dbReference>